<gene>
    <name evidence="4" type="ORF">GNZ12_35245</name>
</gene>
<evidence type="ECO:0000256" key="3">
    <source>
        <dbReference type="SAM" id="Coils"/>
    </source>
</evidence>
<sequence length="481" mass="51352">MKKAVVVVALSTILTGCVVGPNYRLPSEAAINQDVAKQPLLDAKGYTTDSQSPPPNWWKLYDDPLLNDMVQRALQQNTDLRVAMANLERARASVQFADEQGGFSGGISALQERTQEAGEQYLLPEKVPVANASNFGINVTYEIDLFGTLKRGVEAAEADSDAALAAKDVARVAVVSDVVHAYVENCGSGAELSVARQAVAEQQSRGELIARLHALGRADVSETSRQETAIREIEATIPKYSARQHIAQYRLAALLAESPAELPEAVRECMRLPQLASKIPIGDGTALLKRRPDVRESERKLAASTARIGVSIGALYPNVILGASTGLTGTTGDLGMGSTARWSVGPMISWTFPVNGARARISEARAEQRAALASFDGVVLQALKEVQSSLAGYEASMDQLNALERAHASAVESASDAHRMFVGGRATYLDDLDASRTLTANELRLTESKVDVAMSQVDLFKSLGGGWETSGDMISPATASR</sequence>
<comment type="caution">
    <text evidence="4">The sequence shown here is derived from an EMBL/GenBank/DDBJ whole genome shotgun (WGS) entry which is preliminary data.</text>
</comment>
<dbReference type="Proteomes" id="UP000652198">
    <property type="component" value="Unassembled WGS sequence"/>
</dbReference>
<keyword evidence="3" id="KW-0175">Coiled coil</keyword>
<keyword evidence="2" id="KW-0449">Lipoprotein</keyword>
<proteinExistence type="inferred from homology"/>
<keyword evidence="2" id="KW-1134">Transmembrane beta strand</keyword>
<dbReference type="NCBIfam" id="TIGR01845">
    <property type="entry name" value="outer_NodT"/>
    <property type="match status" value="1"/>
</dbReference>
<organism evidence="4 5">
    <name type="scientific">Paraburkholderia solitsugae</name>
    <dbReference type="NCBI Taxonomy" id="2675748"/>
    <lineage>
        <taxon>Bacteria</taxon>
        <taxon>Pseudomonadati</taxon>
        <taxon>Pseudomonadota</taxon>
        <taxon>Betaproteobacteria</taxon>
        <taxon>Burkholderiales</taxon>
        <taxon>Burkholderiaceae</taxon>
        <taxon>Paraburkholderia</taxon>
    </lineage>
</organism>
<dbReference type="EMBL" id="WOEY01000134">
    <property type="protein sequence ID" value="NPT46483.1"/>
    <property type="molecule type" value="Genomic_DNA"/>
</dbReference>
<evidence type="ECO:0000313" key="5">
    <source>
        <dbReference type="Proteomes" id="UP000652198"/>
    </source>
</evidence>
<dbReference type="SUPFAM" id="SSF56954">
    <property type="entry name" value="Outer membrane efflux proteins (OEP)"/>
    <property type="match status" value="1"/>
</dbReference>
<keyword evidence="5" id="KW-1185">Reference proteome</keyword>
<evidence type="ECO:0000313" key="4">
    <source>
        <dbReference type="EMBL" id="NPT46483.1"/>
    </source>
</evidence>
<comment type="subcellular location">
    <subcellularLocation>
        <location evidence="2">Cell membrane</location>
        <topology evidence="2">Lipid-anchor</topology>
    </subcellularLocation>
</comment>
<evidence type="ECO:0000256" key="1">
    <source>
        <dbReference type="ARBA" id="ARBA00007613"/>
    </source>
</evidence>
<accession>A0ABX2C2D0</accession>
<dbReference type="PANTHER" id="PTHR30203">
    <property type="entry name" value="OUTER MEMBRANE CATION EFFLUX PROTEIN"/>
    <property type="match status" value="1"/>
</dbReference>
<keyword evidence="2" id="KW-0564">Palmitate</keyword>
<dbReference type="Pfam" id="PF02321">
    <property type="entry name" value="OEP"/>
    <property type="match status" value="2"/>
</dbReference>
<feature type="coiled-coil region" evidence="3">
    <location>
        <begin position="70"/>
        <end position="100"/>
    </location>
</feature>
<dbReference type="InterPro" id="IPR003423">
    <property type="entry name" value="OMP_efflux"/>
</dbReference>
<name>A0ABX2C2D0_9BURK</name>
<evidence type="ECO:0000256" key="2">
    <source>
        <dbReference type="RuleBase" id="RU362097"/>
    </source>
</evidence>
<dbReference type="InterPro" id="IPR010131">
    <property type="entry name" value="MdtP/NodT-like"/>
</dbReference>
<comment type="similarity">
    <text evidence="1 2">Belongs to the outer membrane factor (OMF) (TC 1.B.17) family.</text>
</comment>
<dbReference type="RefSeq" id="WP_172316583.1">
    <property type="nucleotide sequence ID" value="NZ_WOEY01000134.1"/>
</dbReference>
<keyword evidence="2" id="KW-0812">Transmembrane</keyword>
<dbReference type="Gene3D" id="2.20.200.10">
    <property type="entry name" value="Outer membrane efflux proteins (OEP)"/>
    <property type="match status" value="1"/>
</dbReference>
<protein>
    <submittedName>
        <fullName evidence="4">Efflux transporter outer membrane subunit</fullName>
    </submittedName>
</protein>
<dbReference type="PROSITE" id="PS51257">
    <property type="entry name" value="PROKAR_LIPOPROTEIN"/>
    <property type="match status" value="1"/>
</dbReference>
<dbReference type="PANTHER" id="PTHR30203:SF21">
    <property type="entry name" value="OUTER MEMBRANE COMPONENT OF MULTIDRUG EFFLUX PUMP-RELATED"/>
    <property type="match status" value="1"/>
</dbReference>
<dbReference type="Gene3D" id="1.20.1600.10">
    <property type="entry name" value="Outer membrane efflux proteins (OEP)"/>
    <property type="match status" value="1"/>
</dbReference>
<keyword evidence="2" id="KW-0472">Membrane</keyword>
<reference evidence="4 5" key="1">
    <citation type="submission" date="2019-11" db="EMBL/GenBank/DDBJ databases">
        <title>Metabolism of dissolved organic matter in forest soils.</title>
        <authorList>
            <person name="Cyle K.T."/>
            <person name="Wilhelm R.C."/>
            <person name="Martinez C.E."/>
        </authorList>
    </citation>
    <scope>NUCLEOTIDE SEQUENCE [LARGE SCALE GENOMIC DNA]</scope>
    <source>
        <strain evidence="4 5">1N</strain>
    </source>
</reference>